<reference evidence="2" key="1">
    <citation type="journal article" date="2021" name="IMA Fungus">
        <title>Genomic characterization of three marine fungi, including Emericellopsis atlantica sp. nov. with signatures of a generalist lifestyle and marine biomass degradation.</title>
        <authorList>
            <person name="Hagestad O.C."/>
            <person name="Hou L."/>
            <person name="Andersen J.H."/>
            <person name="Hansen E.H."/>
            <person name="Altermark B."/>
            <person name="Li C."/>
            <person name="Kuhnert E."/>
            <person name="Cox R.J."/>
            <person name="Crous P.W."/>
            <person name="Spatafora J.W."/>
            <person name="Lail K."/>
            <person name="Amirebrahimi M."/>
            <person name="Lipzen A."/>
            <person name="Pangilinan J."/>
            <person name="Andreopoulos W."/>
            <person name="Hayes R.D."/>
            <person name="Ng V."/>
            <person name="Grigoriev I.V."/>
            <person name="Jackson S.A."/>
            <person name="Sutton T.D.S."/>
            <person name="Dobson A.D.W."/>
            <person name="Rama T."/>
        </authorList>
    </citation>
    <scope>NUCLEOTIDE SEQUENCE</scope>
    <source>
        <strain evidence="2">TRa018bII</strain>
    </source>
</reference>
<evidence type="ECO:0000313" key="2">
    <source>
        <dbReference type="EMBL" id="KAG9236691.1"/>
    </source>
</evidence>
<organism evidence="2 3">
    <name type="scientific">Amylocarpus encephaloides</name>
    <dbReference type="NCBI Taxonomy" id="45428"/>
    <lineage>
        <taxon>Eukaryota</taxon>
        <taxon>Fungi</taxon>
        <taxon>Dikarya</taxon>
        <taxon>Ascomycota</taxon>
        <taxon>Pezizomycotina</taxon>
        <taxon>Leotiomycetes</taxon>
        <taxon>Helotiales</taxon>
        <taxon>Helotiales incertae sedis</taxon>
        <taxon>Amylocarpus</taxon>
    </lineage>
</organism>
<dbReference type="Proteomes" id="UP000824998">
    <property type="component" value="Unassembled WGS sequence"/>
</dbReference>
<dbReference type="EMBL" id="MU251401">
    <property type="protein sequence ID" value="KAG9236691.1"/>
    <property type="molecule type" value="Genomic_DNA"/>
</dbReference>
<protein>
    <submittedName>
        <fullName evidence="2">Uncharacterized protein</fullName>
    </submittedName>
</protein>
<accession>A0A9P7YN89</accession>
<feature type="region of interest" description="Disordered" evidence="1">
    <location>
        <begin position="1"/>
        <end position="53"/>
    </location>
</feature>
<dbReference type="AlphaFoldDB" id="A0A9P7YN89"/>
<gene>
    <name evidence="2" type="ORF">BJ875DRAFT_455669</name>
</gene>
<feature type="compositionally biased region" description="Basic residues" evidence="1">
    <location>
        <begin position="10"/>
        <end position="23"/>
    </location>
</feature>
<comment type="caution">
    <text evidence="2">The sequence shown here is derived from an EMBL/GenBank/DDBJ whole genome shotgun (WGS) entry which is preliminary data.</text>
</comment>
<sequence>MRVGTVRYYPNHHVRAPAKRHRSPTPPIIHITTHSRNHTSPPPSPSRPRPRPTIPRLRLQQSVVLRCPTDRHFHPLLTRRLLRPLPWVTAGTTLGLVEPEHISTAPAVTPRRRQVGGRVEPHLFSLMIQVPLSNEEPFSPHEIPVSAARGEGMDECHSRSRRRNSLKYHASIGPISLPSTRSPSPPTR</sequence>
<keyword evidence="3" id="KW-1185">Reference proteome</keyword>
<feature type="region of interest" description="Disordered" evidence="1">
    <location>
        <begin position="149"/>
        <end position="188"/>
    </location>
</feature>
<feature type="compositionally biased region" description="Pro residues" evidence="1">
    <location>
        <begin position="40"/>
        <end position="53"/>
    </location>
</feature>
<proteinExistence type="predicted"/>
<name>A0A9P7YN89_9HELO</name>
<evidence type="ECO:0000313" key="3">
    <source>
        <dbReference type="Proteomes" id="UP000824998"/>
    </source>
</evidence>
<evidence type="ECO:0000256" key="1">
    <source>
        <dbReference type="SAM" id="MobiDB-lite"/>
    </source>
</evidence>